<dbReference type="PANTHER" id="PTHR22916:SF3">
    <property type="entry name" value="UDP-GLCNAC:BETAGAL BETA-1,3-N-ACETYLGLUCOSAMINYLTRANSFERASE-LIKE PROTEIN 1"/>
    <property type="match status" value="1"/>
</dbReference>
<dbReference type="Pfam" id="PF00535">
    <property type="entry name" value="Glycos_transf_2"/>
    <property type="match status" value="1"/>
</dbReference>
<comment type="caution">
    <text evidence="2">The sequence shown here is derived from an EMBL/GenBank/DDBJ whole genome shotgun (WGS) entry which is preliminary data.</text>
</comment>
<dbReference type="InterPro" id="IPR029044">
    <property type="entry name" value="Nucleotide-diphossugar_trans"/>
</dbReference>
<sequence>MKYTIALPVTKTRFLKETLESIKNQSFQDFELIIRNNGKDKKTKDEIESMVQSWLEKPNVKYFVSEQQLTMPQNFNQILDVATGEYFTVLSDDDLIEPDFLLEIDKLIEQYKGVDVFHCRVIIIDENGEFSGISELCPEFETQLDFVYHRITSKRHFYLSDFVVKTSPLKDIGGFNEKCNGWGLDEITWSILAKKGVAYANQPLLKYRVFSGNHTLSKENLKNRFLDNEIIYETQKKIIEEHPYPALYPKDFLLELNEKRKGKLNDLVFSQYSLSGSFFGKLGFYLRYQKNISIKSLIRNLAK</sequence>
<gene>
    <name evidence="2" type="ORF">ACFSKV_17105</name>
</gene>
<dbReference type="Gene3D" id="3.90.550.10">
    <property type="entry name" value="Spore Coat Polysaccharide Biosynthesis Protein SpsA, Chain A"/>
    <property type="match status" value="1"/>
</dbReference>
<dbReference type="InterPro" id="IPR001173">
    <property type="entry name" value="Glyco_trans_2-like"/>
</dbReference>
<dbReference type="EC" id="2.4.-.-" evidence="2"/>
<accession>A0ABW5BFH6</accession>
<dbReference type="PANTHER" id="PTHR22916">
    <property type="entry name" value="GLYCOSYLTRANSFERASE"/>
    <property type="match status" value="1"/>
</dbReference>
<dbReference type="GO" id="GO:0016757">
    <property type="term" value="F:glycosyltransferase activity"/>
    <property type="evidence" value="ECO:0007669"/>
    <property type="project" value="UniProtKB-KW"/>
</dbReference>
<evidence type="ECO:0000259" key="1">
    <source>
        <dbReference type="Pfam" id="PF00535"/>
    </source>
</evidence>
<reference evidence="3" key="1">
    <citation type="journal article" date="2019" name="Int. J. Syst. Evol. Microbiol.">
        <title>The Global Catalogue of Microorganisms (GCM) 10K type strain sequencing project: providing services to taxonomists for standard genome sequencing and annotation.</title>
        <authorList>
            <consortium name="The Broad Institute Genomics Platform"/>
            <consortium name="The Broad Institute Genome Sequencing Center for Infectious Disease"/>
            <person name="Wu L."/>
            <person name="Ma J."/>
        </authorList>
    </citation>
    <scope>NUCLEOTIDE SEQUENCE [LARGE SCALE GENOMIC DNA]</scope>
    <source>
        <strain evidence="3">KCTC 19812</strain>
    </source>
</reference>
<proteinExistence type="predicted"/>
<keyword evidence="2" id="KW-0808">Transferase</keyword>
<name>A0ABW5BFH6_9BACT</name>
<evidence type="ECO:0000313" key="2">
    <source>
        <dbReference type="EMBL" id="MFD2203300.1"/>
    </source>
</evidence>
<feature type="domain" description="Glycosyltransferase 2-like" evidence="1">
    <location>
        <begin position="14"/>
        <end position="135"/>
    </location>
</feature>
<keyword evidence="2" id="KW-0328">Glycosyltransferase</keyword>
<dbReference type="Proteomes" id="UP001597414">
    <property type="component" value="Unassembled WGS sequence"/>
</dbReference>
<dbReference type="SUPFAM" id="SSF53448">
    <property type="entry name" value="Nucleotide-diphospho-sugar transferases"/>
    <property type="match status" value="1"/>
</dbReference>
<evidence type="ECO:0000313" key="3">
    <source>
        <dbReference type="Proteomes" id="UP001597414"/>
    </source>
</evidence>
<dbReference type="RefSeq" id="WP_380805505.1">
    <property type="nucleotide sequence ID" value="NZ_JBHUIV010000025.1"/>
</dbReference>
<dbReference type="EMBL" id="JBHUIV010000025">
    <property type="protein sequence ID" value="MFD2203300.1"/>
    <property type="molecule type" value="Genomic_DNA"/>
</dbReference>
<keyword evidence="3" id="KW-1185">Reference proteome</keyword>
<protein>
    <submittedName>
        <fullName evidence="2">Glycosyltransferase</fullName>
        <ecNumber evidence="2">2.4.-.-</ecNumber>
    </submittedName>
</protein>
<organism evidence="2 3">
    <name type="scientific">Shivajiella indica</name>
    <dbReference type="NCBI Taxonomy" id="872115"/>
    <lineage>
        <taxon>Bacteria</taxon>
        <taxon>Pseudomonadati</taxon>
        <taxon>Bacteroidota</taxon>
        <taxon>Cytophagia</taxon>
        <taxon>Cytophagales</taxon>
        <taxon>Cyclobacteriaceae</taxon>
        <taxon>Shivajiella</taxon>
    </lineage>
</organism>